<keyword evidence="2" id="KW-0472">Membrane</keyword>
<dbReference type="PANTHER" id="PTHR20765:SF1">
    <property type="entry name" value="EQUILIBRATIVE NUCLEOBASE TRANSPORTER 1"/>
    <property type="match status" value="1"/>
</dbReference>
<gene>
    <name evidence="3" type="ORF">AMECASPLE_037038</name>
</gene>
<feature type="region of interest" description="Disordered" evidence="1">
    <location>
        <begin position="1"/>
        <end position="33"/>
    </location>
</feature>
<dbReference type="EMBL" id="JAHRIP010071922">
    <property type="protein sequence ID" value="MEQ2309283.1"/>
    <property type="molecule type" value="Genomic_DNA"/>
</dbReference>
<keyword evidence="2" id="KW-0812">Transmembrane</keyword>
<sequence>MASRLSFGLGPAGSREERPGTLRQVPTPGLAPGWDPSSAVPGDVTFPSSHFGKLYGLAMSLSASFSLLQYPCFALVNGALGGDPLYVNIGLTLLSLLAFIHPLYVYFHCRKVASQRDKSKTITFSS</sequence>
<proteinExistence type="predicted"/>
<accession>A0ABV0ZSK8</accession>
<dbReference type="PANTHER" id="PTHR20765">
    <property type="entry name" value="SOLUTE CARRIER FAMILY 43 MEMBER 3-RELATED"/>
    <property type="match status" value="1"/>
</dbReference>
<keyword evidence="2" id="KW-1133">Transmembrane helix</keyword>
<protein>
    <submittedName>
        <fullName evidence="3">Uncharacterized protein</fullName>
    </submittedName>
</protein>
<dbReference type="InterPro" id="IPR027197">
    <property type="entry name" value="SLC43A3"/>
</dbReference>
<dbReference type="Proteomes" id="UP001469553">
    <property type="component" value="Unassembled WGS sequence"/>
</dbReference>
<evidence type="ECO:0000313" key="3">
    <source>
        <dbReference type="EMBL" id="MEQ2309283.1"/>
    </source>
</evidence>
<evidence type="ECO:0000313" key="4">
    <source>
        <dbReference type="Proteomes" id="UP001469553"/>
    </source>
</evidence>
<evidence type="ECO:0000256" key="2">
    <source>
        <dbReference type="SAM" id="Phobius"/>
    </source>
</evidence>
<organism evidence="3 4">
    <name type="scientific">Ameca splendens</name>
    <dbReference type="NCBI Taxonomy" id="208324"/>
    <lineage>
        <taxon>Eukaryota</taxon>
        <taxon>Metazoa</taxon>
        <taxon>Chordata</taxon>
        <taxon>Craniata</taxon>
        <taxon>Vertebrata</taxon>
        <taxon>Euteleostomi</taxon>
        <taxon>Actinopterygii</taxon>
        <taxon>Neopterygii</taxon>
        <taxon>Teleostei</taxon>
        <taxon>Neoteleostei</taxon>
        <taxon>Acanthomorphata</taxon>
        <taxon>Ovalentaria</taxon>
        <taxon>Atherinomorphae</taxon>
        <taxon>Cyprinodontiformes</taxon>
        <taxon>Goodeidae</taxon>
        <taxon>Ameca</taxon>
    </lineage>
</organism>
<name>A0ABV0ZSK8_9TELE</name>
<keyword evidence="4" id="KW-1185">Reference proteome</keyword>
<reference evidence="3 4" key="1">
    <citation type="submission" date="2021-06" db="EMBL/GenBank/DDBJ databases">
        <authorList>
            <person name="Palmer J.M."/>
        </authorList>
    </citation>
    <scope>NUCLEOTIDE SEQUENCE [LARGE SCALE GENOMIC DNA]</scope>
    <source>
        <strain evidence="3 4">AS_MEX2019</strain>
        <tissue evidence="3">Muscle</tissue>
    </source>
</reference>
<evidence type="ECO:0000256" key="1">
    <source>
        <dbReference type="SAM" id="MobiDB-lite"/>
    </source>
</evidence>
<comment type="caution">
    <text evidence="3">The sequence shown here is derived from an EMBL/GenBank/DDBJ whole genome shotgun (WGS) entry which is preliminary data.</text>
</comment>
<feature type="transmembrane region" description="Helical" evidence="2">
    <location>
        <begin position="85"/>
        <end position="107"/>
    </location>
</feature>